<protein>
    <recommendedName>
        <fullName evidence="2">Regulatory protein zeste</fullName>
    </recommendedName>
</protein>
<dbReference type="RefSeq" id="XP_049316724.1">
    <property type="nucleotide sequence ID" value="XM_049460767.1"/>
</dbReference>
<dbReference type="InterPro" id="IPR028002">
    <property type="entry name" value="Myb_DNA-bind_5"/>
</dbReference>
<feature type="compositionally biased region" description="Pro residues" evidence="7">
    <location>
        <begin position="148"/>
        <end position="205"/>
    </location>
</feature>
<evidence type="ECO:0000256" key="5">
    <source>
        <dbReference type="ARBA" id="ARBA00023163"/>
    </source>
</evidence>
<dbReference type="Pfam" id="PF13873">
    <property type="entry name" value="Myb_DNA-bind_5"/>
    <property type="match status" value="1"/>
</dbReference>
<evidence type="ECO:0000313" key="10">
    <source>
        <dbReference type="RefSeq" id="XP_049316724.1"/>
    </source>
</evidence>
<accession>A0ABM3K5G5</accession>
<evidence type="ECO:0000256" key="4">
    <source>
        <dbReference type="ARBA" id="ARBA00023125"/>
    </source>
</evidence>
<feature type="domain" description="Myb/SANT-like DNA-binding" evidence="8">
    <location>
        <begin position="11"/>
        <end position="81"/>
    </location>
</feature>
<name>A0ABM3K5G5_BACDO</name>
<feature type="compositionally biased region" description="Basic and acidic residues" evidence="7">
    <location>
        <begin position="220"/>
        <end position="234"/>
    </location>
</feature>
<keyword evidence="5" id="KW-0804">Transcription</keyword>
<evidence type="ECO:0000256" key="1">
    <source>
        <dbReference type="ARBA" id="ARBA00011764"/>
    </source>
</evidence>
<evidence type="ECO:0000256" key="3">
    <source>
        <dbReference type="ARBA" id="ARBA00023015"/>
    </source>
</evidence>
<evidence type="ECO:0000256" key="6">
    <source>
        <dbReference type="ARBA" id="ARBA00025466"/>
    </source>
</evidence>
<proteinExistence type="predicted"/>
<organism evidence="9 10">
    <name type="scientific">Bactrocera dorsalis</name>
    <name type="common">Oriental fruit fly</name>
    <name type="synonym">Dacus dorsalis</name>
    <dbReference type="NCBI Taxonomy" id="27457"/>
    <lineage>
        <taxon>Eukaryota</taxon>
        <taxon>Metazoa</taxon>
        <taxon>Ecdysozoa</taxon>
        <taxon>Arthropoda</taxon>
        <taxon>Hexapoda</taxon>
        <taxon>Insecta</taxon>
        <taxon>Pterygota</taxon>
        <taxon>Neoptera</taxon>
        <taxon>Endopterygota</taxon>
        <taxon>Diptera</taxon>
        <taxon>Brachycera</taxon>
        <taxon>Muscomorpha</taxon>
        <taxon>Tephritoidea</taxon>
        <taxon>Tephritidae</taxon>
        <taxon>Bactrocera</taxon>
        <taxon>Bactrocera</taxon>
    </lineage>
</organism>
<keyword evidence="9" id="KW-1185">Reference proteome</keyword>
<evidence type="ECO:0000256" key="7">
    <source>
        <dbReference type="SAM" id="MobiDB-lite"/>
    </source>
</evidence>
<keyword evidence="4" id="KW-0238">DNA-binding</keyword>
<feature type="region of interest" description="Disordered" evidence="7">
    <location>
        <begin position="148"/>
        <end position="234"/>
    </location>
</feature>
<reference evidence="10" key="1">
    <citation type="submission" date="2025-08" db="UniProtKB">
        <authorList>
            <consortium name="RefSeq"/>
        </authorList>
    </citation>
    <scope>IDENTIFICATION</scope>
    <source>
        <tissue evidence="10">Adult</tissue>
    </source>
</reference>
<evidence type="ECO:0000256" key="2">
    <source>
        <dbReference type="ARBA" id="ARBA00016807"/>
    </source>
</evidence>
<keyword evidence="3" id="KW-0805">Transcription regulation</keyword>
<evidence type="ECO:0000259" key="8">
    <source>
        <dbReference type="Pfam" id="PF13873"/>
    </source>
</evidence>
<comment type="subunit">
    <text evidence="1">Self-associates forming complexes of several hundred monomers.</text>
</comment>
<gene>
    <name evidence="10" type="primary">LOC125779412</name>
</gene>
<dbReference type="GeneID" id="125779412"/>
<dbReference type="Proteomes" id="UP001652620">
    <property type="component" value="Chromosome 6"/>
</dbReference>
<comment type="function">
    <text evidence="6">Involved in transvection phenomena (= synapsis-dependent gene expression), where the synaptic pairing of chromosomes carrying genes with which zeste interacts influences the expression of these genes. Zeste binds to DNA and stimulates transcription from a nearby promoter.</text>
</comment>
<sequence length="291" mass="31879">MDSSTTKPKNQRATHEQLETYVSFCRAHPEFGIGKNTPKSPRQMQDLWRQLAEQLNACRGPSRTAAKWKETMGVWKSQLRTRARRLKMEQRLTGGGPCGKPLTDFEQKSLAAFGSIAVDGVETVESFGLGLPSSAPLPSLLLSPTALPSPGPLPSPNTLPSPNPLPSPTALPSPGPLPSPNTLPSPNPLPSPNTLPSPNPLPNPYDSPLFSPDNQIDTDSDARTSRPSRGERNKLISTLIANIAKRNAAEEHRQRREEEQRREHREVIHAIHDLTRVVADLINVLKQNSGH</sequence>
<evidence type="ECO:0000313" key="9">
    <source>
        <dbReference type="Proteomes" id="UP001652620"/>
    </source>
</evidence>